<feature type="compositionally biased region" description="Polar residues" evidence="1">
    <location>
        <begin position="374"/>
        <end position="388"/>
    </location>
</feature>
<feature type="compositionally biased region" description="Polar residues" evidence="1">
    <location>
        <begin position="15"/>
        <end position="27"/>
    </location>
</feature>
<protein>
    <submittedName>
        <fullName evidence="2">Uncharacterized protein</fullName>
    </submittedName>
</protein>
<reference evidence="4 5" key="1">
    <citation type="journal article" date="2020" name="Nat. Food">
        <title>A phased Vanilla planifolia genome enables genetic improvement of flavour and production.</title>
        <authorList>
            <person name="Hasing T."/>
            <person name="Tang H."/>
            <person name="Brym M."/>
            <person name="Khazi F."/>
            <person name="Huang T."/>
            <person name="Chambers A.H."/>
        </authorList>
    </citation>
    <scope>NUCLEOTIDE SEQUENCE [LARGE SCALE GENOMIC DNA]</scope>
    <source>
        <tissue evidence="2">Leaf</tissue>
    </source>
</reference>
<dbReference type="Proteomes" id="UP000636800">
    <property type="component" value="Unassembled WGS sequence"/>
</dbReference>
<evidence type="ECO:0000313" key="5">
    <source>
        <dbReference type="Proteomes" id="UP000639772"/>
    </source>
</evidence>
<accession>A0A835U8U5</accession>
<dbReference type="EMBL" id="JADCNL010000019">
    <property type="protein sequence ID" value="KAG0452215.1"/>
    <property type="molecule type" value="Genomic_DNA"/>
</dbReference>
<evidence type="ECO:0000313" key="3">
    <source>
        <dbReference type="EMBL" id="KAG0452249.1"/>
    </source>
</evidence>
<name>A0A835U8U5_VANPL</name>
<dbReference type="Proteomes" id="UP000639772">
    <property type="component" value="Unassembled WGS sequence"/>
</dbReference>
<dbReference type="AlphaFoldDB" id="A0A835U8U5"/>
<proteinExistence type="predicted"/>
<dbReference type="EMBL" id="JADCNM010000019">
    <property type="protein sequence ID" value="KAG0452249.1"/>
    <property type="molecule type" value="Genomic_DNA"/>
</dbReference>
<gene>
    <name evidence="3" type="ORF">HPP92_025798</name>
    <name evidence="2" type="ORF">HPP92_026092</name>
</gene>
<organism evidence="2 4">
    <name type="scientific">Vanilla planifolia</name>
    <name type="common">Vanilla</name>
    <dbReference type="NCBI Taxonomy" id="51239"/>
    <lineage>
        <taxon>Eukaryota</taxon>
        <taxon>Viridiplantae</taxon>
        <taxon>Streptophyta</taxon>
        <taxon>Embryophyta</taxon>
        <taxon>Tracheophyta</taxon>
        <taxon>Spermatophyta</taxon>
        <taxon>Magnoliopsida</taxon>
        <taxon>Liliopsida</taxon>
        <taxon>Asparagales</taxon>
        <taxon>Orchidaceae</taxon>
        <taxon>Vanilloideae</taxon>
        <taxon>Vanilleae</taxon>
        <taxon>Vanilla</taxon>
    </lineage>
</organism>
<evidence type="ECO:0000256" key="1">
    <source>
        <dbReference type="SAM" id="MobiDB-lite"/>
    </source>
</evidence>
<feature type="region of interest" description="Disordered" evidence="1">
    <location>
        <begin position="171"/>
        <end position="197"/>
    </location>
</feature>
<comment type="caution">
    <text evidence="2">The sequence shown here is derived from an EMBL/GenBank/DDBJ whole genome shotgun (WGS) entry which is preliminary data.</text>
</comment>
<evidence type="ECO:0000313" key="4">
    <source>
        <dbReference type="Proteomes" id="UP000636800"/>
    </source>
</evidence>
<feature type="region of interest" description="Disordered" evidence="1">
    <location>
        <begin position="100"/>
        <end position="120"/>
    </location>
</feature>
<sequence>MRFSVNVQPPAPLPTETSCRPPQTTASPAVPASPGRISGASTLPTTRLQIRSLNWKSHPSRRALPPRSGRDQECRAAPVITGAARTTAGKSGLYRLLVGEDSAPHPCHPPPTESSATARAWPDRSSTLSILAHYRADCRPLHTPPKTKRLNSLSFADFSSPHEAGRRFTWSSHPARHLPPTPPSAWSRHPKHLSPGLSSIARRTDQHASASVFVACPPVVAVSSPGRAVQVASFQNSSRGSWNTEADAARDCGDSRQPVDFNHTMAGPAKDPSTASDFIRPDGHHTRAHHRRPRSGAVTGVPVPFRTPMAGLPDGTANKHASRTLLKRRRRRSTALVIPDDLVSACERPSASGSTGLLKKPAYSAWLACGNASQPDSHQPVLSPSPEQIEQRRPGGSHHATQLLDWPHCNRNHGLRHELLVIKSFQNGLINGCREPDASCLRPPKIATMIFLKRRPIRRKEHKMNRKP</sequence>
<feature type="compositionally biased region" description="Basic residues" evidence="1">
    <location>
        <begin position="320"/>
        <end position="332"/>
    </location>
</feature>
<keyword evidence="4" id="KW-1185">Reference proteome</keyword>
<feature type="region of interest" description="Disordered" evidence="1">
    <location>
        <begin position="1"/>
        <end position="45"/>
    </location>
</feature>
<feature type="region of interest" description="Disordered" evidence="1">
    <location>
        <begin position="265"/>
        <end position="332"/>
    </location>
</feature>
<evidence type="ECO:0000313" key="2">
    <source>
        <dbReference type="EMBL" id="KAG0452215.1"/>
    </source>
</evidence>
<feature type="region of interest" description="Disordered" evidence="1">
    <location>
        <begin position="374"/>
        <end position="401"/>
    </location>
</feature>